<dbReference type="RefSeq" id="WP_066969951.1">
    <property type="nucleotide sequence ID" value="NZ_CP023449.1"/>
</dbReference>
<reference evidence="1 2" key="1">
    <citation type="submission" date="2017-09" db="EMBL/GenBank/DDBJ databases">
        <title>The Catabolism of 3,6-Dichlorosalicylic acid is Initiated by the Cytochrome P450 Monooxygenase DsmABC in Rhizorhabdus dicambivorans Ndbn-20.</title>
        <authorList>
            <person name="Na L."/>
        </authorList>
    </citation>
    <scope>NUCLEOTIDE SEQUENCE [LARGE SCALE GENOMIC DNA]</scope>
    <source>
        <strain evidence="1 2">Ndbn-20m</strain>
    </source>
</reference>
<dbReference type="SUPFAM" id="SSF109854">
    <property type="entry name" value="DinB/YfiT-like putative metalloenzymes"/>
    <property type="match status" value="1"/>
</dbReference>
<comment type="caution">
    <text evidence="1">The sequence shown here is derived from an EMBL/GenBank/DDBJ whole genome shotgun (WGS) entry which is preliminary data.</text>
</comment>
<dbReference type="Pfam" id="PF09351">
    <property type="entry name" value="DUF1993"/>
    <property type="match status" value="1"/>
</dbReference>
<dbReference type="Proteomes" id="UP000218934">
    <property type="component" value="Unassembled WGS sequence"/>
</dbReference>
<dbReference type="InterPro" id="IPR018531">
    <property type="entry name" value="DUF1993"/>
</dbReference>
<dbReference type="AlphaFoldDB" id="A0A2A4FQQ6"/>
<organism evidence="1 2">
    <name type="scientific">Rhizorhabdus dicambivorans</name>
    <dbReference type="NCBI Taxonomy" id="1850238"/>
    <lineage>
        <taxon>Bacteria</taxon>
        <taxon>Pseudomonadati</taxon>
        <taxon>Pseudomonadota</taxon>
        <taxon>Alphaproteobacteria</taxon>
        <taxon>Sphingomonadales</taxon>
        <taxon>Sphingomonadaceae</taxon>
        <taxon>Rhizorhabdus</taxon>
    </lineage>
</organism>
<keyword evidence="2" id="KW-1185">Reference proteome</keyword>
<dbReference type="PANTHER" id="PTHR36922:SF1">
    <property type="entry name" value="DUF1993 DOMAIN-CONTAINING PROTEIN"/>
    <property type="match status" value="1"/>
</dbReference>
<dbReference type="Gene3D" id="1.20.120.450">
    <property type="entry name" value="dinb family like domain"/>
    <property type="match status" value="1"/>
</dbReference>
<proteinExistence type="predicted"/>
<dbReference type="EMBL" id="NWUF01000049">
    <property type="protein sequence ID" value="PCE39731.1"/>
    <property type="molecule type" value="Genomic_DNA"/>
</dbReference>
<evidence type="ECO:0000313" key="1">
    <source>
        <dbReference type="EMBL" id="PCE39731.1"/>
    </source>
</evidence>
<accession>A0A2A4FQQ6</accession>
<gene>
    <name evidence="1" type="ORF">COO09_24000</name>
</gene>
<dbReference type="KEGG" id="rdi:CMV14_10600"/>
<sequence>MSISLYHATVPTFLQITGAVSGLLDRAEAFCAEKGLDPSELIEARLAPDMRPFAFQVRWVAMHGFGAIESVRNGGFVPDMTPPPSDFAGLRARLADAIRGLETVGYSELDAYIGKPVTITLRDGALTFDAEDYLLSFAQPNFFFHATTVYDILRWKGLEIGKRNFLGKLRFAED</sequence>
<evidence type="ECO:0000313" key="2">
    <source>
        <dbReference type="Proteomes" id="UP000218934"/>
    </source>
</evidence>
<name>A0A2A4FQQ6_9SPHN</name>
<dbReference type="PANTHER" id="PTHR36922">
    <property type="entry name" value="BLL2446 PROTEIN"/>
    <property type="match status" value="1"/>
</dbReference>
<protein>
    <submittedName>
        <fullName evidence="1">DUF1993 domain-containing protein</fullName>
    </submittedName>
</protein>
<dbReference type="InterPro" id="IPR034660">
    <property type="entry name" value="DinB/YfiT-like"/>
</dbReference>
<dbReference type="OrthoDB" id="338237at2"/>